<evidence type="ECO:0000313" key="3">
    <source>
        <dbReference type="Proteomes" id="UP000237608"/>
    </source>
</evidence>
<gene>
    <name evidence="2" type="ORF">BTO13_07230</name>
</gene>
<organism evidence="2 3">
    <name type="scientific">Polaribacter gangjinensis</name>
    <dbReference type="NCBI Taxonomy" id="574710"/>
    <lineage>
        <taxon>Bacteria</taxon>
        <taxon>Pseudomonadati</taxon>
        <taxon>Bacteroidota</taxon>
        <taxon>Flavobacteriia</taxon>
        <taxon>Flavobacteriales</taxon>
        <taxon>Flavobacteriaceae</taxon>
    </lineage>
</organism>
<reference evidence="2 3" key="1">
    <citation type="submission" date="2016-12" db="EMBL/GenBank/DDBJ databases">
        <title>Trade-off between light-utilization and light-protection in marine flavobacteria.</title>
        <authorList>
            <person name="Kumagai Y."/>
            <person name="Yoshizawa S."/>
            <person name="Kogure K."/>
            <person name="Iwasaki W."/>
        </authorList>
    </citation>
    <scope>NUCLEOTIDE SEQUENCE [LARGE SCALE GENOMIC DNA]</scope>
    <source>
        <strain evidence="2 3">KCTC 22729</strain>
    </source>
</reference>
<feature type="domain" description="Divergent 4Fe-4S mono-cluster" evidence="1">
    <location>
        <begin position="5"/>
        <end position="65"/>
    </location>
</feature>
<dbReference type="Pfam" id="PF06902">
    <property type="entry name" value="Fer4_19"/>
    <property type="match status" value="1"/>
</dbReference>
<dbReference type="InterPro" id="IPR010693">
    <property type="entry name" value="Divergent_4Fe-4S_mono-cluster"/>
</dbReference>
<sequence length="66" mass="7319">MKTYPKEEIKIGWQPEKCTHSANCVKGLSAVFKPKDQPWIHPENASKQAIIDQVAKCPSGALTIVQ</sequence>
<name>A0A2S7WBP5_9FLAO</name>
<dbReference type="OrthoDB" id="9795032at2"/>
<dbReference type="Proteomes" id="UP000237608">
    <property type="component" value="Unassembled WGS sequence"/>
</dbReference>
<keyword evidence="3" id="KW-1185">Reference proteome</keyword>
<evidence type="ECO:0000313" key="2">
    <source>
        <dbReference type="EMBL" id="PQJ75054.1"/>
    </source>
</evidence>
<dbReference type="RefSeq" id="WP_105046195.1">
    <property type="nucleotide sequence ID" value="NZ_CP150662.1"/>
</dbReference>
<evidence type="ECO:0000259" key="1">
    <source>
        <dbReference type="Pfam" id="PF06902"/>
    </source>
</evidence>
<proteinExistence type="predicted"/>
<protein>
    <submittedName>
        <fullName evidence="2">(4Fe-4S)-binding protein</fullName>
    </submittedName>
</protein>
<accession>A0A2S7WBP5</accession>
<dbReference type="EMBL" id="MSCL01000001">
    <property type="protein sequence ID" value="PQJ75054.1"/>
    <property type="molecule type" value="Genomic_DNA"/>
</dbReference>
<comment type="caution">
    <text evidence="2">The sequence shown here is derived from an EMBL/GenBank/DDBJ whole genome shotgun (WGS) entry which is preliminary data.</text>
</comment>
<dbReference type="AlphaFoldDB" id="A0A2S7WBP5"/>